<organism evidence="4 5">
    <name type="scientific">Corchorus capsularis</name>
    <name type="common">Jute</name>
    <dbReference type="NCBI Taxonomy" id="210143"/>
    <lineage>
        <taxon>Eukaryota</taxon>
        <taxon>Viridiplantae</taxon>
        <taxon>Streptophyta</taxon>
        <taxon>Embryophyta</taxon>
        <taxon>Tracheophyta</taxon>
        <taxon>Spermatophyta</taxon>
        <taxon>Magnoliopsida</taxon>
        <taxon>eudicotyledons</taxon>
        <taxon>Gunneridae</taxon>
        <taxon>Pentapetalae</taxon>
        <taxon>rosids</taxon>
        <taxon>malvids</taxon>
        <taxon>Malvales</taxon>
        <taxon>Malvaceae</taxon>
        <taxon>Grewioideae</taxon>
        <taxon>Apeibeae</taxon>
        <taxon>Corchorus</taxon>
    </lineage>
</organism>
<evidence type="ECO:0000259" key="2">
    <source>
        <dbReference type="Pfam" id="PF07727"/>
    </source>
</evidence>
<dbReference type="SUPFAM" id="SSF56672">
    <property type="entry name" value="DNA/RNA polymerases"/>
    <property type="match status" value="1"/>
</dbReference>
<dbReference type="Pfam" id="PF07727">
    <property type="entry name" value="RVT_2"/>
    <property type="match status" value="1"/>
</dbReference>
<dbReference type="EMBL" id="AWWV01013790">
    <property type="protein sequence ID" value="OMO60028.1"/>
    <property type="molecule type" value="Genomic_DNA"/>
</dbReference>
<dbReference type="PANTHER" id="PTHR11439:SF467">
    <property type="entry name" value="INTEGRASE CATALYTIC DOMAIN-CONTAINING PROTEIN"/>
    <property type="match status" value="1"/>
</dbReference>
<feature type="domain" description="Reverse transcriptase Ty1/copia-type" evidence="2">
    <location>
        <begin position="179"/>
        <end position="394"/>
    </location>
</feature>
<dbReference type="CDD" id="cd09272">
    <property type="entry name" value="RNase_HI_RT_Ty1"/>
    <property type="match status" value="1"/>
</dbReference>
<dbReference type="GO" id="GO:0003964">
    <property type="term" value="F:RNA-directed DNA polymerase activity"/>
    <property type="evidence" value="ECO:0007669"/>
    <property type="project" value="UniProtKB-KW"/>
</dbReference>
<dbReference type="InterPro" id="IPR043502">
    <property type="entry name" value="DNA/RNA_pol_sf"/>
</dbReference>
<reference evidence="4 5" key="1">
    <citation type="submission" date="2013-09" db="EMBL/GenBank/DDBJ databases">
        <title>Corchorus capsularis genome sequencing.</title>
        <authorList>
            <person name="Alam M."/>
            <person name="Haque M.S."/>
            <person name="Islam M.S."/>
            <person name="Emdad E.M."/>
            <person name="Islam M.M."/>
            <person name="Ahmed B."/>
            <person name="Halim A."/>
            <person name="Hossen Q.M.M."/>
            <person name="Hossain M.Z."/>
            <person name="Ahmed R."/>
            <person name="Khan M.M."/>
            <person name="Islam R."/>
            <person name="Rashid M.M."/>
            <person name="Khan S.A."/>
            <person name="Rahman M.S."/>
            <person name="Alam M."/>
        </authorList>
    </citation>
    <scope>NUCLEOTIDE SEQUENCE [LARGE SCALE GENOMIC DNA]</scope>
    <source>
        <strain evidence="5">cv. CVL-1</strain>
        <tissue evidence="4">Whole seedling</tissue>
    </source>
</reference>
<keyword evidence="4" id="KW-0695">RNA-directed DNA polymerase</keyword>
<feature type="domain" description="Retroviral polymerase SH3-like" evidence="3">
    <location>
        <begin position="6"/>
        <end position="68"/>
    </location>
</feature>
<evidence type="ECO:0000313" key="5">
    <source>
        <dbReference type="Proteomes" id="UP000188268"/>
    </source>
</evidence>
<dbReference type="Proteomes" id="UP000188268">
    <property type="component" value="Unassembled WGS sequence"/>
</dbReference>
<keyword evidence="4" id="KW-0808">Transferase</keyword>
<name>A0A1R3GPI0_COCAP</name>
<dbReference type="PANTHER" id="PTHR11439">
    <property type="entry name" value="GAG-POL-RELATED RETROTRANSPOSON"/>
    <property type="match status" value="1"/>
</dbReference>
<dbReference type="InterPro" id="IPR013103">
    <property type="entry name" value="RVT_2"/>
</dbReference>
<evidence type="ECO:0000259" key="3">
    <source>
        <dbReference type="Pfam" id="PF25597"/>
    </source>
</evidence>
<keyword evidence="4" id="KW-0548">Nucleotidyltransferase</keyword>
<protein>
    <submittedName>
        <fullName evidence="4">Reverse transcriptase, RNA-dependent DNA polymerase</fullName>
    </submittedName>
</protein>
<evidence type="ECO:0000313" key="4">
    <source>
        <dbReference type="EMBL" id="OMO60028.1"/>
    </source>
</evidence>
<dbReference type="Pfam" id="PF25597">
    <property type="entry name" value="SH3_retrovirus"/>
    <property type="match status" value="1"/>
</dbReference>
<proteinExistence type="predicted"/>
<dbReference type="InterPro" id="IPR057670">
    <property type="entry name" value="SH3_retrovirus"/>
</dbReference>
<dbReference type="Gramene" id="OMO60028">
    <property type="protein sequence ID" value="OMO60028"/>
    <property type="gene ID" value="CCACVL1_24453"/>
</dbReference>
<dbReference type="STRING" id="210143.A0A1R3GPI0"/>
<gene>
    <name evidence="4" type="ORF">CCACVL1_24453</name>
</gene>
<comment type="caution">
    <text evidence="4">The sequence shown here is derived from an EMBL/GenBank/DDBJ whole genome shotgun (WGS) entry which is preliminary data.</text>
</comment>
<dbReference type="OMA" id="DINETHW"/>
<sequence length="578" mass="65942">MRTWGSTAYVHDTSHKDGKLGPRGKKSIIRYSEHSKGYVFIGENSDGSVTELESRDATFLENDFPTRGDIDKDFYLDEIEEPDLAAPSKSIEVEDEILPSLDLSGSINRLSGEFSEPRKSTRTRTLKRRFDIEGEAFLVAQLNDEPTVQQALVALDRDEWMKAMEDEMESMKTNQADGSIDKYKARLVAKGYTQQEGIDYEETFSPVVRFGSIRLILAIVAHLDLELHQMDVKTAFLNGDLNEEIYMEQLLGFITQGEERKVCKLKRSIYGLKQASRQWYLKFHQALVSLEFTTVDEDHCVYVKRSKGNFVILTLYVDDILLASNNKEFLLTTKKWLSSSFEMKDMGEASYVLGVKIIRDRSKKLLALSQAPYILKMLEKFRMHNCNIVKTPMVEGIHLNSDMRPKTPEEKKRMEKVPYSSAIGSLLYAVMCTRPDICFAVGLLSRFQSNPGGGYLRLIDYTDASHGDDLDERKSTQGYTFSLSGGVISWSSKKQTCVSLSTMEAEFIASTAAVQEAIWLRRTKHIDVKYNFIRDVVAQKQVNMQYIDTTRMVVDPLTKPVSHEKFFTFLKRIGMLKL</sequence>
<keyword evidence="5" id="KW-1185">Reference proteome</keyword>
<feature type="region of interest" description="Disordered" evidence="1">
    <location>
        <begin position="1"/>
        <end position="21"/>
    </location>
</feature>
<evidence type="ECO:0000256" key="1">
    <source>
        <dbReference type="SAM" id="MobiDB-lite"/>
    </source>
</evidence>
<accession>A0A1R3GPI0</accession>
<dbReference type="AlphaFoldDB" id="A0A1R3GPI0"/>
<dbReference type="OrthoDB" id="1692315at2759"/>